<evidence type="ECO:0000313" key="1">
    <source>
        <dbReference type="EMBL" id="MDY5168407.1"/>
    </source>
</evidence>
<sequence length="207" mass="24431">MRFFTIILLFVLLLFMTPAIHHSQEITTVFSRQTSDIKLYGLPVELNTPNDISDIIAQYQYDAYPLPASFLPYLDEIVIIEQKEIDEEFSANTSGYTRTYFLDDQYTGSTIYLSDSLFRETTLLHEALHVIDARFQFSASAQFQKLCEAEMDNEYNARIITYYDPQYHCSEYFVESYINYLYDPETFQQLQPRTYEFIYEANNQINS</sequence>
<accession>A0AB35UNR5</accession>
<protein>
    <recommendedName>
        <fullName evidence="3">DUF4157 domain-containing protein</fullName>
    </recommendedName>
</protein>
<dbReference type="InterPro" id="IPR024079">
    <property type="entry name" value="MetalloPept_cat_dom_sf"/>
</dbReference>
<dbReference type="GO" id="GO:0008237">
    <property type="term" value="F:metallopeptidase activity"/>
    <property type="evidence" value="ECO:0007669"/>
    <property type="project" value="InterPro"/>
</dbReference>
<dbReference type="Proteomes" id="UP001276902">
    <property type="component" value="Unassembled WGS sequence"/>
</dbReference>
<dbReference type="RefSeq" id="WP_320883697.1">
    <property type="nucleotide sequence ID" value="NZ_BAABZA010000007.1"/>
</dbReference>
<evidence type="ECO:0008006" key="3">
    <source>
        <dbReference type="Google" id="ProtNLM"/>
    </source>
</evidence>
<proteinExistence type="predicted"/>
<gene>
    <name evidence="1" type="ORF">MQE39_09795</name>
</gene>
<dbReference type="Gene3D" id="3.40.390.10">
    <property type="entry name" value="Collagenase (Catalytic Domain)"/>
    <property type="match status" value="1"/>
</dbReference>
<organism evidence="1 2">
    <name type="scientific">Dielma fastidiosa</name>
    <dbReference type="NCBI Taxonomy" id="1034346"/>
    <lineage>
        <taxon>Bacteria</taxon>
        <taxon>Bacillati</taxon>
        <taxon>Bacillota</taxon>
        <taxon>Erysipelotrichia</taxon>
        <taxon>Erysipelotrichales</taxon>
        <taxon>Erysipelotrichaceae</taxon>
        <taxon>Dielma</taxon>
    </lineage>
</organism>
<name>A0AB35UNR5_9FIRM</name>
<comment type="caution">
    <text evidence="1">The sequence shown here is derived from an EMBL/GenBank/DDBJ whole genome shotgun (WGS) entry which is preliminary data.</text>
</comment>
<reference evidence="1" key="1">
    <citation type="submission" date="2022-03" db="EMBL/GenBank/DDBJ databases">
        <title>First case of bacteraemia caused by Dielma fastidiosa in a patient hospitalised with diverticulitis.</title>
        <authorList>
            <person name="Forman-Ankjaer B."/>
            <person name="Hvid-Jensen F."/>
            <person name="Kobel C.M."/>
            <person name="Greve T."/>
        </authorList>
    </citation>
    <scope>NUCLEOTIDE SEQUENCE</scope>
    <source>
        <strain evidence="1">AUH_DF_2021</strain>
    </source>
</reference>
<dbReference type="SUPFAM" id="SSF55486">
    <property type="entry name" value="Metalloproteases ('zincins'), catalytic domain"/>
    <property type="match status" value="1"/>
</dbReference>
<evidence type="ECO:0000313" key="2">
    <source>
        <dbReference type="Proteomes" id="UP001276902"/>
    </source>
</evidence>
<dbReference type="EMBL" id="JALDAW010000013">
    <property type="protein sequence ID" value="MDY5168407.1"/>
    <property type="molecule type" value="Genomic_DNA"/>
</dbReference>
<dbReference type="AlphaFoldDB" id="A0AB35UNR5"/>